<reference evidence="1 2" key="1">
    <citation type="submission" date="2019-06" db="EMBL/GenBank/DDBJ databases">
        <title>Genome Sequence of the Brown Rot Fungal Pathogen Monilinia laxa.</title>
        <authorList>
            <person name="De Miccolis Angelini R.M."/>
            <person name="Landi L."/>
            <person name="Abate D."/>
            <person name="Pollastro S."/>
            <person name="Romanazzi G."/>
            <person name="Faretra F."/>
        </authorList>
    </citation>
    <scope>NUCLEOTIDE SEQUENCE [LARGE SCALE GENOMIC DNA]</scope>
    <source>
        <strain evidence="1 2">Mlax316</strain>
    </source>
</reference>
<dbReference type="Proteomes" id="UP000326757">
    <property type="component" value="Unassembled WGS sequence"/>
</dbReference>
<dbReference type="AlphaFoldDB" id="A0A5N6JLT0"/>
<proteinExistence type="predicted"/>
<evidence type="ECO:0000313" key="2">
    <source>
        <dbReference type="Proteomes" id="UP000326757"/>
    </source>
</evidence>
<comment type="caution">
    <text evidence="1">The sequence shown here is derived from an EMBL/GenBank/DDBJ whole genome shotgun (WGS) entry which is preliminary data.</text>
</comment>
<protein>
    <submittedName>
        <fullName evidence="1">Uncharacterized protein</fullName>
    </submittedName>
</protein>
<organism evidence="1 2">
    <name type="scientific">Monilinia laxa</name>
    <name type="common">Brown rot fungus</name>
    <name type="synonym">Sclerotinia laxa</name>
    <dbReference type="NCBI Taxonomy" id="61186"/>
    <lineage>
        <taxon>Eukaryota</taxon>
        <taxon>Fungi</taxon>
        <taxon>Dikarya</taxon>
        <taxon>Ascomycota</taxon>
        <taxon>Pezizomycotina</taxon>
        <taxon>Leotiomycetes</taxon>
        <taxon>Helotiales</taxon>
        <taxon>Sclerotiniaceae</taxon>
        <taxon>Monilinia</taxon>
    </lineage>
</organism>
<evidence type="ECO:0000313" key="1">
    <source>
        <dbReference type="EMBL" id="KAB8288194.1"/>
    </source>
</evidence>
<sequence>MAPPILLFRAVESGLLEDQAALWVPEKELIGRTGGYSNTGEAILQPLGIRVQRTLQVQRDAFWGSYSPGR</sequence>
<accession>A0A5N6JLT0</accession>
<name>A0A5N6JLT0_MONLA</name>
<dbReference type="EMBL" id="VIGI01000025">
    <property type="protein sequence ID" value="KAB8288194.1"/>
    <property type="molecule type" value="Genomic_DNA"/>
</dbReference>
<keyword evidence="2" id="KW-1185">Reference proteome</keyword>
<gene>
    <name evidence="1" type="ORF">EYC80_010199</name>
</gene>